<dbReference type="InterPro" id="IPR007111">
    <property type="entry name" value="NACHT_NTPase"/>
</dbReference>
<dbReference type="PROSITE" id="PS50837">
    <property type="entry name" value="NACHT"/>
    <property type="match status" value="1"/>
</dbReference>
<sequence length="2018" mass="228178">MAVRNDTTHSTPSSGDCASPNTAAELNELTSLVALGFKIACCPESCTMWKYYRNGVVPKRNKQKSENEVVSLPPISNGIPAKSAILDHHTRGQSTAHRLQELFLSQGLRDHGPLNRDVKKKKNILGHQSVPLSRVSVETELEITAHLKYHLHQRHLKGTTQNSSLEEKEAVVFQQTKTIVFKDQVLSNSPPDLLQSLVPLDEKRRKKEKDDVEEKEKKERMRIVQNASSCTDEAPEGQGSLSEGPFRAADVEHKPRSDKRDPKLQHHSSPNNINDDISSLHFKQRRFMIYLCGGYKDTVPERSALMESVYPWLYLHCKQRGYDFRMIDLRSGVGDPVSDNHDLAEMHMETLRRCQETEGLTFFVFTGQKHEIRSLPNTIPQADFEAILNFVERSKKKLSRRQSEMADESQLSTDTGDSGSFTLEKEPRLSEEKEPSQSSAVMSENSISSSSTSDADEIQLARSWMDYEQDLTLLQTWYKLDKNTVPAVYRLLPVSTHHPDYLSRDGHRRKLGRKAWRSSCVKLWNVLRRSGPEAIGEEAICHLLRTVLDWEVEQGLGGKQPPEEYSHCYKRIITDLLYNLKNEYAPQFIDLHKGRPEINQTLHQAQQQFIRNIHLKLRHTNIHETNVSWGRKGLSAKHNRSHQFYVDRLCSHFQRTVTSSLNRLMQVRQANGSFDMQRKEVSRLRVEEEIQHHVRFGKTLAQGYAFRQDFLMEAKRALEASASSQNAVLLLGESGSGKSTTLAKLAQLIPSWIPGDAKVLVCFVGLTSDSRNVRLLLQTLCLQLANIYSLKTEISESLSELSSELCSLLGLVTEDRPLTLVLDGLDNLSEEHEADLSWLSNTLLPNVVTVLSASTQSKCAHILQSQVKVTVLSLPALNREDITSGLVSRLASDFRQLTENQWRLLFQPCLSCPSPLYLNLAYAETRKWSSFTPKESLNIPTDPNKLFVSILVSLEREHGPCLVRRTALLISLSRSGVTEEELLVLLGRDDHVIREMAVLHHQTLPVSEYSPVPYAFVARLMHGLKGYVTEVESDGTWVLRWTHAEFASVVLQRYTPTEDSIKAVHADFADYFNGNVPNSQVFQPLAWIRKEKGRRCYEFNLRKLRCLPFHYIHSEQIIPLLTQCLFNYEFLLHKLWGLSICHVEEDLKAAVIPDKELLDVKVLGQVLCLSHSVLLKDPCQLASQLLGRLERIISQDKPVTSGDPRRYSYLHDLLAQCKSSSLPVLVPSYTCLLPPGGLGHTFLSGHMSAVTALAHGRHYIVSCSSDGMLNLWCLDEQTRPVRSLPWTHGSAVDWAADSLTLCLDDSVLVLQMGHCLQVRKVDSGKVLYVEKDSLDVPVVTTACDGRLLVVFYDGSHLVKVFDLVASCLLLRCVNLALEFEPIHKDQSILVSRHSVKDCVLFAYRDGGEAAIFSAKSGVVSVTLKAQNPAASIQAVEISSQYLLLFCRYPYKRHSEIIHIELFSTTSFQYLRSILGCSQDYISHVTIAGGGSHIVAFCPTPHSATTEIIIWNLETEDHKHIARFPGLLAHGVCSDLRYCVGFCPGERFLRMWNLGSRINDQTLTYNVHKTHSDGTAEIVTMQRYQRYVVCQSTRPGTVRIWNVARTRFKGRPVQVEHGLFSSSDIALVRDLKLYILSDRGTVNFTDTPTSVYQTLLVYDLLKKSYIKKQTGLFIVPCPRQDYQLLEGEILLGLSETRDHLILWDLDSGYIKGRIKTSYKETLLSSMDRDSHIISSKEKTGLVMPWDRRTETQTAKRRRQEREVKREKDEQQRLEKEKFNSIDQYLLSGDEQVVICSYFAHHLNVFSVVSEEHLHTLEDCWSLLSLRTAAITHTGGYLVVSNYSEAQHAPYLTVWDTQQGKVRKRLKNEPGVCCIAISDDACRVVFGIAGFNKLKVWEPFRRKHKTISGYGSLNLNWSSLLFITEGKSKAILLSEAVSIWDLDNGTLLSVFTPDSKIQTIALHGPDKSTLLLGFSDMSTLITMTVSKQDAHTKSSTARGKDLFGESSSSEDEEDEVTNKN</sequence>
<gene>
    <name evidence="4" type="ORF">QQF64_030754</name>
</gene>
<feature type="region of interest" description="Disordered" evidence="2">
    <location>
        <begin position="1986"/>
        <end position="2018"/>
    </location>
</feature>
<evidence type="ECO:0000313" key="5">
    <source>
        <dbReference type="Proteomes" id="UP001558613"/>
    </source>
</evidence>
<comment type="caution">
    <text evidence="4">The sequence shown here is derived from an EMBL/GenBank/DDBJ whole genome shotgun (WGS) entry which is preliminary data.</text>
</comment>
<feature type="region of interest" description="Disordered" evidence="2">
    <location>
        <begin position="192"/>
        <end position="276"/>
    </location>
</feature>
<accession>A0ABR3N4D0</accession>
<feature type="compositionally biased region" description="Low complexity" evidence="2">
    <location>
        <begin position="438"/>
        <end position="453"/>
    </location>
</feature>
<name>A0ABR3N4D0_9TELE</name>
<feature type="domain" description="NACHT" evidence="3">
    <location>
        <begin position="726"/>
        <end position="855"/>
    </location>
</feature>
<dbReference type="InterPro" id="IPR027417">
    <property type="entry name" value="P-loop_NTPase"/>
</dbReference>
<dbReference type="Gene3D" id="2.130.10.10">
    <property type="entry name" value="YVTN repeat-like/Quinoprotein amine dehydrogenase"/>
    <property type="match status" value="3"/>
</dbReference>
<keyword evidence="5" id="KW-1185">Reference proteome</keyword>
<feature type="region of interest" description="Disordered" evidence="2">
    <location>
        <begin position="399"/>
        <end position="454"/>
    </location>
</feature>
<dbReference type="Proteomes" id="UP001558613">
    <property type="component" value="Unassembled WGS sequence"/>
</dbReference>
<feature type="compositionally biased region" description="Basic and acidic residues" evidence="2">
    <location>
        <begin position="423"/>
        <end position="435"/>
    </location>
</feature>
<feature type="compositionally biased region" description="Basic and acidic residues" evidence="2">
    <location>
        <begin position="1758"/>
        <end position="1771"/>
    </location>
</feature>
<feature type="compositionally biased region" description="Polar residues" evidence="2">
    <location>
        <begin position="409"/>
        <end position="421"/>
    </location>
</feature>
<evidence type="ECO:0000259" key="3">
    <source>
        <dbReference type="PROSITE" id="PS50837"/>
    </source>
</evidence>
<dbReference type="Pfam" id="PF05729">
    <property type="entry name" value="NACHT"/>
    <property type="match status" value="1"/>
</dbReference>
<protein>
    <recommendedName>
        <fullName evidence="3">NACHT domain-containing protein</fullName>
    </recommendedName>
</protein>
<dbReference type="InterPro" id="IPR015943">
    <property type="entry name" value="WD40/YVTN_repeat-like_dom_sf"/>
</dbReference>
<feature type="compositionally biased region" description="Basic and acidic residues" evidence="2">
    <location>
        <begin position="1986"/>
        <end position="2001"/>
    </location>
</feature>
<dbReference type="InterPro" id="IPR036322">
    <property type="entry name" value="WD40_repeat_dom_sf"/>
</dbReference>
<feature type="compositionally biased region" description="Acidic residues" evidence="2">
    <location>
        <begin position="2006"/>
        <end position="2018"/>
    </location>
</feature>
<feature type="repeat" description="WD" evidence="1">
    <location>
        <begin position="1243"/>
        <end position="1272"/>
    </location>
</feature>
<feature type="region of interest" description="Disordered" evidence="2">
    <location>
        <begin position="1748"/>
        <end position="1771"/>
    </location>
</feature>
<organism evidence="4 5">
    <name type="scientific">Cirrhinus molitorella</name>
    <name type="common">mud carp</name>
    <dbReference type="NCBI Taxonomy" id="172907"/>
    <lineage>
        <taxon>Eukaryota</taxon>
        <taxon>Metazoa</taxon>
        <taxon>Chordata</taxon>
        <taxon>Craniata</taxon>
        <taxon>Vertebrata</taxon>
        <taxon>Euteleostomi</taxon>
        <taxon>Actinopterygii</taxon>
        <taxon>Neopterygii</taxon>
        <taxon>Teleostei</taxon>
        <taxon>Ostariophysi</taxon>
        <taxon>Cypriniformes</taxon>
        <taxon>Cyprinidae</taxon>
        <taxon>Labeoninae</taxon>
        <taxon>Labeonini</taxon>
        <taxon>Cirrhinus</taxon>
    </lineage>
</organism>
<dbReference type="SUPFAM" id="SSF52540">
    <property type="entry name" value="P-loop containing nucleoside triphosphate hydrolases"/>
    <property type="match status" value="1"/>
</dbReference>
<dbReference type="SUPFAM" id="SSF50978">
    <property type="entry name" value="WD40 repeat-like"/>
    <property type="match status" value="2"/>
</dbReference>
<feature type="compositionally biased region" description="Basic and acidic residues" evidence="2">
    <location>
        <begin position="200"/>
        <end position="222"/>
    </location>
</feature>
<evidence type="ECO:0000256" key="1">
    <source>
        <dbReference type="PROSITE-ProRule" id="PRU00221"/>
    </source>
</evidence>
<evidence type="ECO:0000313" key="4">
    <source>
        <dbReference type="EMBL" id="KAL1271738.1"/>
    </source>
</evidence>
<dbReference type="PANTHER" id="PTHR19871:SF43">
    <property type="entry name" value="SI:CH211-212K18.6"/>
    <property type="match status" value="1"/>
</dbReference>
<feature type="compositionally biased region" description="Basic and acidic residues" evidence="2">
    <location>
        <begin position="249"/>
        <end position="264"/>
    </location>
</feature>
<dbReference type="InterPro" id="IPR001680">
    <property type="entry name" value="WD40_rpt"/>
</dbReference>
<dbReference type="PANTHER" id="PTHR19871">
    <property type="entry name" value="BETA TRANSDUCIN-RELATED PROTEIN"/>
    <property type="match status" value="1"/>
</dbReference>
<keyword evidence="1" id="KW-0853">WD repeat</keyword>
<dbReference type="InterPro" id="IPR011047">
    <property type="entry name" value="Quinoprotein_ADH-like_sf"/>
</dbReference>
<dbReference type="SUPFAM" id="SSF50998">
    <property type="entry name" value="Quinoprotein alcohol dehydrogenase-like"/>
    <property type="match status" value="1"/>
</dbReference>
<dbReference type="PROSITE" id="PS50082">
    <property type="entry name" value="WD_REPEATS_2"/>
    <property type="match status" value="1"/>
</dbReference>
<dbReference type="InterPro" id="IPR052752">
    <property type="entry name" value="NACHT-WD_repeat"/>
</dbReference>
<dbReference type="EMBL" id="JAYMGO010000007">
    <property type="protein sequence ID" value="KAL1271738.1"/>
    <property type="molecule type" value="Genomic_DNA"/>
</dbReference>
<dbReference type="Gene3D" id="3.40.50.300">
    <property type="entry name" value="P-loop containing nucleotide triphosphate hydrolases"/>
    <property type="match status" value="1"/>
</dbReference>
<proteinExistence type="predicted"/>
<evidence type="ECO:0000256" key="2">
    <source>
        <dbReference type="SAM" id="MobiDB-lite"/>
    </source>
</evidence>
<reference evidence="4 5" key="1">
    <citation type="submission" date="2023-09" db="EMBL/GenBank/DDBJ databases">
        <authorList>
            <person name="Wang M."/>
        </authorList>
    </citation>
    <scope>NUCLEOTIDE SEQUENCE [LARGE SCALE GENOMIC DNA]</scope>
    <source>
        <strain evidence="4">GT-2023</strain>
        <tissue evidence="4">Liver</tissue>
    </source>
</reference>